<reference evidence="2 3" key="1">
    <citation type="journal article" date="2012" name="BMC Genomics">
        <title>Comparative genomic analysis and phylogenetic position of Theileria equi.</title>
        <authorList>
            <person name="Kappmeyer L.S."/>
            <person name="Thiagarajan M."/>
            <person name="Herndon D.R."/>
            <person name="Ramsay J.D."/>
            <person name="Caler E."/>
            <person name="Djikeng A."/>
            <person name="Gillespie J.J."/>
            <person name="Lau A.O."/>
            <person name="Roalson E.H."/>
            <person name="Silva J.C."/>
            <person name="Silva M.G."/>
            <person name="Suarez C.E."/>
            <person name="Ueti M.W."/>
            <person name="Nene V.M."/>
            <person name="Mealey R.H."/>
            <person name="Knowles D.P."/>
            <person name="Brayton K.A."/>
        </authorList>
    </citation>
    <scope>NUCLEOTIDE SEQUENCE [LARGE SCALE GENOMIC DNA]</scope>
    <source>
        <strain evidence="2 3">WA</strain>
    </source>
</reference>
<evidence type="ECO:0000313" key="2">
    <source>
        <dbReference type="EMBL" id="EKX73369.1"/>
    </source>
</evidence>
<dbReference type="RefSeq" id="XP_004832821.1">
    <property type="nucleotide sequence ID" value="XM_004832764.1"/>
</dbReference>
<evidence type="ECO:0000313" key="3">
    <source>
        <dbReference type="Proteomes" id="UP000031512"/>
    </source>
</evidence>
<name>L1LDM1_THEEQ</name>
<gene>
    <name evidence="2" type="ORF">BEWA_054250</name>
</gene>
<comment type="caution">
    <text evidence="2">The sequence shown here is derived from an EMBL/GenBank/DDBJ whole genome shotgun (WGS) entry which is preliminary data.</text>
</comment>
<dbReference type="eggNOG" id="ENOG502QWY0">
    <property type="taxonomic scope" value="Eukaryota"/>
</dbReference>
<accession>L1LDM1</accession>
<evidence type="ECO:0000256" key="1">
    <source>
        <dbReference type="SAM" id="MobiDB-lite"/>
    </source>
</evidence>
<organism evidence="2 3">
    <name type="scientific">Theileria equi strain WA</name>
    <dbReference type="NCBI Taxonomy" id="1537102"/>
    <lineage>
        <taxon>Eukaryota</taxon>
        <taxon>Sar</taxon>
        <taxon>Alveolata</taxon>
        <taxon>Apicomplexa</taxon>
        <taxon>Aconoidasida</taxon>
        <taxon>Piroplasmida</taxon>
        <taxon>Theileriidae</taxon>
        <taxon>Theileria</taxon>
    </lineage>
</organism>
<dbReference type="OrthoDB" id="366102at2759"/>
<dbReference type="GeneID" id="15802976"/>
<dbReference type="Proteomes" id="UP000031512">
    <property type="component" value="Unassembled WGS sequence"/>
</dbReference>
<dbReference type="AlphaFoldDB" id="L1LDM1"/>
<feature type="compositionally biased region" description="Basic and acidic residues" evidence="1">
    <location>
        <begin position="46"/>
        <end position="59"/>
    </location>
</feature>
<feature type="region of interest" description="Disordered" evidence="1">
    <location>
        <begin position="35"/>
        <end position="61"/>
    </location>
</feature>
<sequence>MFSRIVAISRPVGLSGKLCKHANSVQFVRAFTGARREGATDYSSGSKHEDKTGKDDDPIHNQYKASQNLWDTLVPERNWSLFSPQFWILFVATCSLYVYNRMHEKEDSVDLIEKEREAHRKAVGGH</sequence>
<keyword evidence="3" id="KW-1185">Reference proteome</keyword>
<dbReference type="KEGG" id="beq:BEWA_054250"/>
<proteinExistence type="predicted"/>
<protein>
    <submittedName>
        <fullName evidence="2">Uncharacterized protein</fullName>
    </submittedName>
</protein>
<dbReference type="VEuPathDB" id="PiroplasmaDB:BEWA_054250"/>
<dbReference type="EMBL" id="ACOU01000003">
    <property type="protein sequence ID" value="EKX73369.1"/>
    <property type="molecule type" value="Genomic_DNA"/>
</dbReference>